<name>A0ABP8NLM4_9BACT</name>
<dbReference type="RefSeq" id="WP_345248418.1">
    <property type="nucleotide sequence ID" value="NZ_BAABHD010000082.1"/>
</dbReference>
<sequence length="419" mass="44589">MKTFYLLLLSAALGLVCCRPTNDPTPAGSTSDKSGSGTIKPVGEPLGALISKSIGPEGGIVASPDGRVSLTIPAGALKATTTISIQPITSTAPSRIGNGFRFSPHGQTFDKPVTITMAYEPDSLSSGQPQVLQIAYQNSKGIWETVDAVTVNERAHTVSVLTTHFSDYSIFESYTMDVVKPIIGYGEGTLVGIYSTFKQNNLSVDPKGIQLSDPTKVNELSNWRLEGGGKLLPENYFATYFAPAEGPITPNPVVISVEVRPPTTKGKLILFSRITVMGDELVLFFNGAKYTMSTVSAMSYGKGYLIGGGSIEKNVSIEFTTLGKGGAFGDLQKSGQAEIGIGVNNVSYGCVYTECKKTAPGEYPDPPVRKFTPGSVTFTVESGYVTGTFSGEVVNTKRTYCYDKPEFASISGSFRMKVL</sequence>
<dbReference type="InterPro" id="IPR000906">
    <property type="entry name" value="ZU5_dom"/>
</dbReference>
<keyword evidence="3" id="KW-1185">Reference proteome</keyword>
<evidence type="ECO:0000313" key="3">
    <source>
        <dbReference type="Proteomes" id="UP001501175"/>
    </source>
</evidence>
<dbReference type="Proteomes" id="UP001501175">
    <property type="component" value="Unassembled WGS sequence"/>
</dbReference>
<dbReference type="Gene3D" id="2.60.220.30">
    <property type="match status" value="1"/>
</dbReference>
<evidence type="ECO:0000313" key="2">
    <source>
        <dbReference type="EMBL" id="GAA4467391.1"/>
    </source>
</evidence>
<feature type="domain" description="ZU5" evidence="1">
    <location>
        <begin position="48"/>
        <end position="174"/>
    </location>
</feature>
<comment type="caution">
    <text evidence="2">The sequence shown here is derived from an EMBL/GenBank/DDBJ whole genome shotgun (WGS) entry which is preliminary data.</text>
</comment>
<reference evidence="3" key="1">
    <citation type="journal article" date="2019" name="Int. J. Syst. Evol. Microbiol.">
        <title>The Global Catalogue of Microorganisms (GCM) 10K type strain sequencing project: providing services to taxonomists for standard genome sequencing and annotation.</title>
        <authorList>
            <consortium name="The Broad Institute Genomics Platform"/>
            <consortium name="The Broad Institute Genome Sequencing Center for Infectious Disease"/>
            <person name="Wu L."/>
            <person name="Ma J."/>
        </authorList>
    </citation>
    <scope>NUCLEOTIDE SEQUENCE [LARGE SCALE GENOMIC DNA]</scope>
    <source>
        <strain evidence="3">JCM 17927</strain>
    </source>
</reference>
<gene>
    <name evidence="2" type="ORF">GCM10023189_50990</name>
</gene>
<proteinExistence type="predicted"/>
<organism evidence="2 3">
    <name type="scientific">Nibrella saemangeumensis</name>
    <dbReference type="NCBI Taxonomy" id="1084526"/>
    <lineage>
        <taxon>Bacteria</taxon>
        <taxon>Pseudomonadati</taxon>
        <taxon>Bacteroidota</taxon>
        <taxon>Cytophagia</taxon>
        <taxon>Cytophagales</taxon>
        <taxon>Spirosomataceae</taxon>
        <taxon>Nibrella</taxon>
    </lineage>
</organism>
<accession>A0ABP8NLM4</accession>
<dbReference type="PROSITE" id="PS51145">
    <property type="entry name" value="ZU5"/>
    <property type="match status" value="1"/>
</dbReference>
<dbReference type="EMBL" id="BAABHD010000082">
    <property type="protein sequence ID" value="GAA4467391.1"/>
    <property type="molecule type" value="Genomic_DNA"/>
</dbReference>
<evidence type="ECO:0000259" key="1">
    <source>
        <dbReference type="PROSITE" id="PS51145"/>
    </source>
</evidence>
<protein>
    <recommendedName>
        <fullName evidence="1">ZU5 domain-containing protein</fullName>
    </recommendedName>
</protein>